<evidence type="ECO:0000313" key="3">
    <source>
        <dbReference type="EMBL" id="RUS73725.1"/>
    </source>
</evidence>
<feature type="region of interest" description="Disordered" evidence="1">
    <location>
        <begin position="180"/>
        <end position="253"/>
    </location>
</feature>
<feature type="signal peptide" evidence="2">
    <location>
        <begin position="1"/>
        <end position="28"/>
    </location>
</feature>
<proteinExistence type="predicted"/>
<feature type="chain" id="PRO_5018716060" evidence="2">
    <location>
        <begin position="29"/>
        <end position="272"/>
    </location>
</feature>
<dbReference type="EMBL" id="RQTK01000906">
    <property type="protein sequence ID" value="RUS73725.1"/>
    <property type="molecule type" value="Genomic_DNA"/>
</dbReference>
<sequence length="272" mass="29356">MSIGALCPAMSRGFPSVLTIVLVSAVLALLPQSALPCSPIKGVDYKEPTMAVKVANSPVVVSGKAYRQHDHPTEPTLYSMDFEVYCVFKGDSIKQHIRINNIGHIPGHCEGTSLTLNENYLVFLRPDKPGNMRSFTPTFMPGSGEKQYLDEAVYMCGATSKYPEGITDANKKAKCPAPNDMPEDCFAPPTTQGPPEPPIPDHKDGPQPPEPPTPDHKDGPPPPEPKHKPGNDAPYESVVDDSNAKKDGVKDSASSLLGSWLLSLCLVVMRLL</sequence>
<accession>A0A3S0ZFH2</accession>
<dbReference type="AlphaFoldDB" id="A0A3S0ZFH2"/>
<keyword evidence="4" id="KW-1185">Reference proteome</keyword>
<dbReference type="OrthoDB" id="6104988at2759"/>
<evidence type="ECO:0000313" key="4">
    <source>
        <dbReference type="Proteomes" id="UP000271974"/>
    </source>
</evidence>
<organism evidence="3 4">
    <name type="scientific">Elysia chlorotica</name>
    <name type="common">Eastern emerald elysia</name>
    <name type="synonym">Sea slug</name>
    <dbReference type="NCBI Taxonomy" id="188477"/>
    <lineage>
        <taxon>Eukaryota</taxon>
        <taxon>Metazoa</taxon>
        <taxon>Spiralia</taxon>
        <taxon>Lophotrochozoa</taxon>
        <taxon>Mollusca</taxon>
        <taxon>Gastropoda</taxon>
        <taxon>Heterobranchia</taxon>
        <taxon>Euthyneura</taxon>
        <taxon>Panpulmonata</taxon>
        <taxon>Sacoglossa</taxon>
        <taxon>Placobranchoidea</taxon>
        <taxon>Plakobranchidae</taxon>
        <taxon>Elysia</taxon>
    </lineage>
</organism>
<comment type="caution">
    <text evidence="3">The sequence shown here is derived from an EMBL/GenBank/DDBJ whole genome shotgun (WGS) entry which is preliminary data.</text>
</comment>
<name>A0A3S0ZFH2_ELYCH</name>
<protein>
    <submittedName>
        <fullName evidence="3">Uncharacterized protein</fullName>
    </submittedName>
</protein>
<dbReference type="Proteomes" id="UP000271974">
    <property type="component" value="Unassembled WGS sequence"/>
</dbReference>
<gene>
    <name evidence="3" type="ORF">EGW08_018505</name>
</gene>
<reference evidence="3 4" key="1">
    <citation type="submission" date="2019-01" db="EMBL/GenBank/DDBJ databases">
        <title>A draft genome assembly of the solar-powered sea slug Elysia chlorotica.</title>
        <authorList>
            <person name="Cai H."/>
            <person name="Li Q."/>
            <person name="Fang X."/>
            <person name="Li J."/>
            <person name="Curtis N.E."/>
            <person name="Altenburger A."/>
            <person name="Shibata T."/>
            <person name="Feng M."/>
            <person name="Maeda T."/>
            <person name="Schwartz J.A."/>
            <person name="Shigenobu S."/>
            <person name="Lundholm N."/>
            <person name="Nishiyama T."/>
            <person name="Yang H."/>
            <person name="Hasebe M."/>
            <person name="Li S."/>
            <person name="Pierce S.K."/>
            <person name="Wang J."/>
        </authorList>
    </citation>
    <scope>NUCLEOTIDE SEQUENCE [LARGE SCALE GENOMIC DNA]</scope>
    <source>
        <strain evidence="3">EC2010</strain>
        <tissue evidence="3">Whole organism of an adult</tissue>
    </source>
</reference>
<evidence type="ECO:0000256" key="1">
    <source>
        <dbReference type="SAM" id="MobiDB-lite"/>
    </source>
</evidence>
<keyword evidence="2" id="KW-0732">Signal</keyword>
<feature type="compositionally biased region" description="Basic and acidic residues" evidence="1">
    <location>
        <begin position="213"/>
        <end position="230"/>
    </location>
</feature>
<evidence type="ECO:0000256" key="2">
    <source>
        <dbReference type="SAM" id="SignalP"/>
    </source>
</evidence>